<keyword evidence="1" id="KW-0732">Signal</keyword>
<sequence>MMKPRSSYSKTAFILLFSVFLVAAVTKAKSSLPDITLEQAKEINADNTVIFLFRHGEHCDRSDMPCYSDKSGITITGTEKAQQEGIKFATIFSEYDIYSSNAVRTIQTAKFFSGKEPVVMDSLSDCNNDLYKTLESIARESHKRNIVIMTHNHCLSFLARDRLGKKFKPAYL</sequence>
<dbReference type="EMBL" id="DAAHOF010000027">
    <property type="protein sequence ID" value="HAB6811329.1"/>
    <property type="molecule type" value="Genomic_DNA"/>
</dbReference>
<accession>A0A6Y6GZI3</accession>
<organism evidence="2">
    <name type="scientific">Salmonella enterica subsp. enterica serovar Heidelberg</name>
    <dbReference type="NCBI Taxonomy" id="611"/>
    <lineage>
        <taxon>Bacteria</taxon>
        <taxon>Pseudomonadati</taxon>
        <taxon>Pseudomonadota</taxon>
        <taxon>Gammaproteobacteria</taxon>
        <taxon>Enterobacterales</taxon>
        <taxon>Enterobacteriaceae</taxon>
        <taxon>Salmonella</taxon>
    </lineage>
</organism>
<evidence type="ECO:0000313" key="5">
    <source>
        <dbReference type="EMBL" id="HAF1282131.1"/>
    </source>
</evidence>
<proteinExistence type="predicted"/>
<feature type="non-terminal residue" evidence="2">
    <location>
        <position position="172"/>
    </location>
</feature>
<dbReference type="EMBL" id="DAAUDV010000028">
    <property type="protein sequence ID" value="HAF1282131.1"/>
    <property type="molecule type" value="Genomic_DNA"/>
</dbReference>
<feature type="signal peptide" evidence="1">
    <location>
        <begin position="1"/>
        <end position="23"/>
    </location>
</feature>
<dbReference type="Gene3D" id="3.40.50.1240">
    <property type="entry name" value="Phosphoglycerate mutase-like"/>
    <property type="match status" value="1"/>
</dbReference>
<keyword evidence="2" id="KW-0378">Hydrolase</keyword>
<comment type="caution">
    <text evidence="2">The sequence shown here is derived from an EMBL/GenBank/DDBJ whole genome shotgun (WGS) entry which is preliminary data.</text>
</comment>
<gene>
    <name evidence="4" type="ORF">G4J47_004805</name>
    <name evidence="3" type="ORF">G4J79_004809</name>
    <name evidence="5" type="ORF">G9F77_004804</name>
    <name evidence="2" type="ORF">GYJ12_004800</name>
</gene>
<dbReference type="EMBL" id="DAASMP010000023">
    <property type="protein sequence ID" value="HAE6143476.1"/>
    <property type="molecule type" value="Genomic_DNA"/>
</dbReference>
<dbReference type="EC" id="3.1.3.-" evidence="2"/>
<reference evidence="2" key="1">
    <citation type="journal article" date="2018" name="Genome Biol.">
        <title>SKESA: strategic k-mer extension for scrupulous assemblies.</title>
        <authorList>
            <person name="Souvorov A."/>
            <person name="Agarwala R."/>
            <person name="Lipman D.J."/>
        </authorList>
    </citation>
    <scope>NUCLEOTIDE SEQUENCE</scope>
    <source>
        <strain evidence="4">12-0467</strain>
        <strain evidence="5">12-0469</strain>
        <strain evidence="3">12-5643</strain>
        <strain evidence="2">N13-01297</strain>
    </source>
</reference>
<dbReference type="AlphaFoldDB" id="A0A6Y6GZI3"/>
<dbReference type="CDD" id="cd07040">
    <property type="entry name" value="HP"/>
    <property type="match status" value="1"/>
</dbReference>
<dbReference type="NCBIfam" id="NF011945">
    <property type="entry name" value="PRK15416.1"/>
    <property type="match status" value="1"/>
</dbReference>
<protein>
    <submittedName>
        <fullName evidence="2">Lipopolysaccharide core heptose(II)-phosphate phosphatase</fullName>
        <ecNumber evidence="2">3.1.3.-</ecNumber>
    </submittedName>
</protein>
<evidence type="ECO:0000256" key="1">
    <source>
        <dbReference type="SAM" id="SignalP"/>
    </source>
</evidence>
<dbReference type="EMBL" id="DAASHY010000024">
    <property type="protein sequence ID" value="HAE5610654.1"/>
    <property type="molecule type" value="Genomic_DNA"/>
</dbReference>
<reference evidence="2" key="2">
    <citation type="submission" date="2018-07" db="EMBL/GenBank/DDBJ databases">
        <authorList>
            <consortium name="NCBI Pathogen Detection Project"/>
        </authorList>
    </citation>
    <scope>NUCLEOTIDE SEQUENCE</scope>
    <source>
        <strain evidence="4">12-0467</strain>
        <strain evidence="5">12-0469</strain>
        <strain evidence="3">12-5643</strain>
        <strain evidence="2">N13-01297</strain>
    </source>
</reference>
<dbReference type="SUPFAM" id="SSF53254">
    <property type="entry name" value="Phosphoglycerate mutase-like"/>
    <property type="match status" value="1"/>
</dbReference>
<name>A0A6Y6GZI3_SALET</name>
<feature type="chain" id="PRO_5036194174" evidence="1">
    <location>
        <begin position="24"/>
        <end position="172"/>
    </location>
</feature>
<dbReference type="GO" id="GO:0016787">
    <property type="term" value="F:hydrolase activity"/>
    <property type="evidence" value="ECO:0007669"/>
    <property type="project" value="UniProtKB-KW"/>
</dbReference>
<evidence type="ECO:0000313" key="3">
    <source>
        <dbReference type="EMBL" id="HAE5610654.1"/>
    </source>
</evidence>
<evidence type="ECO:0000313" key="2">
    <source>
        <dbReference type="EMBL" id="HAB6811329.1"/>
    </source>
</evidence>
<dbReference type="InterPro" id="IPR029033">
    <property type="entry name" value="His_PPase_superfam"/>
</dbReference>
<evidence type="ECO:0000313" key="4">
    <source>
        <dbReference type="EMBL" id="HAE6143476.1"/>
    </source>
</evidence>